<dbReference type="InterPro" id="IPR035909">
    <property type="entry name" value="CheB_C"/>
</dbReference>
<dbReference type="Pfam" id="PF01339">
    <property type="entry name" value="CheB_methylest"/>
    <property type="match status" value="1"/>
</dbReference>
<evidence type="ECO:0000313" key="3">
    <source>
        <dbReference type="Proteomes" id="UP001155144"/>
    </source>
</evidence>
<dbReference type="Gene3D" id="3.40.50.180">
    <property type="entry name" value="Methylesterase CheB, C-terminal domain"/>
    <property type="match status" value="1"/>
</dbReference>
<dbReference type="GO" id="GO:0008984">
    <property type="term" value="F:protein-glutamate methylesterase activity"/>
    <property type="evidence" value="ECO:0007669"/>
    <property type="project" value="InterPro"/>
</dbReference>
<comment type="caution">
    <text evidence="2">The sequence shown here is derived from an EMBL/GenBank/DDBJ whole genome shotgun (WGS) entry which is preliminary data.</text>
</comment>
<gene>
    <name evidence="2" type="ORF">GGP45_003020</name>
</gene>
<dbReference type="EMBL" id="JANUBL010000008">
    <property type="protein sequence ID" value="MCS4122653.1"/>
    <property type="molecule type" value="Genomic_DNA"/>
</dbReference>
<sequence>MPARPFAFQPAPEDGGQEFPVVGIGASAGGVGALRRFFRNLPDEVGMAFVVVLHLSPDHESNLT</sequence>
<feature type="non-terminal residue" evidence="2">
    <location>
        <position position="64"/>
    </location>
</feature>
<feature type="domain" description="CheB-type methylesterase" evidence="1">
    <location>
        <begin position="22"/>
        <end position="63"/>
    </location>
</feature>
<evidence type="ECO:0000259" key="1">
    <source>
        <dbReference type="Pfam" id="PF01339"/>
    </source>
</evidence>
<dbReference type="GO" id="GO:0005737">
    <property type="term" value="C:cytoplasm"/>
    <property type="evidence" value="ECO:0007669"/>
    <property type="project" value="InterPro"/>
</dbReference>
<name>A0A9X3A977_9BACT</name>
<organism evidence="2 3">
    <name type="scientific">Salinibacter ruber</name>
    <dbReference type="NCBI Taxonomy" id="146919"/>
    <lineage>
        <taxon>Bacteria</taxon>
        <taxon>Pseudomonadati</taxon>
        <taxon>Rhodothermota</taxon>
        <taxon>Rhodothermia</taxon>
        <taxon>Rhodothermales</taxon>
        <taxon>Salinibacteraceae</taxon>
        <taxon>Salinibacter</taxon>
    </lineage>
</organism>
<dbReference type="GO" id="GO:0000156">
    <property type="term" value="F:phosphorelay response regulator activity"/>
    <property type="evidence" value="ECO:0007669"/>
    <property type="project" value="InterPro"/>
</dbReference>
<dbReference type="SUPFAM" id="SSF52738">
    <property type="entry name" value="Methylesterase CheB, C-terminal domain"/>
    <property type="match status" value="1"/>
</dbReference>
<proteinExistence type="predicted"/>
<dbReference type="GO" id="GO:0006935">
    <property type="term" value="P:chemotaxis"/>
    <property type="evidence" value="ECO:0007669"/>
    <property type="project" value="InterPro"/>
</dbReference>
<reference evidence="2" key="1">
    <citation type="submission" date="2022-08" db="EMBL/GenBank/DDBJ databases">
        <title>Genomic Encyclopedia of Type Strains, Phase V (KMG-V): Genome sequencing to study the core and pangenomes of soil and plant-associated prokaryotes.</title>
        <authorList>
            <person name="Whitman W."/>
        </authorList>
    </citation>
    <scope>NUCLEOTIDE SEQUENCE</scope>
    <source>
        <strain evidence="2">SP3026</strain>
    </source>
</reference>
<dbReference type="AlphaFoldDB" id="A0A9X3A977"/>
<accession>A0A9X3A977</accession>
<dbReference type="Proteomes" id="UP001155144">
    <property type="component" value="Unassembled WGS sequence"/>
</dbReference>
<dbReference type="InterPro" id="IPR000673">
    <property type="entry name" value="Sig_transdc_resp-reg_Me-estase"/>
</dbReference>
<protein>
    <submittedName>
        <fullName evidence="2">Chemotaxis response regulator CheB</fullName>
    </submittedName>
</protein>
<evidence type="ECO:0000313" key="2">
    <source>
        <dbReference type="EMBL" id="MCS4122653.1"/>
    </source>
</evidence>